<dbReference type="Proteomes" id="UP000095358">
    <property type="component" value="Unassembled WGS sequence"/>
</dbReference>
<dbReference type="Pfam" id="PF04084">
    <property type="entry name" value="RecA-like_ORC2"/>
    <property type="match status" value="1"/>
</dbReference>
<evidence type="ECO:0000313" key="9">
    <source>
        <dbReference type="EMBL" id="OEJ92085.1"/>
    </source>
</evidence>
<proteinExistence type="inferred from homology"/>
<comment type="function">
    <text evidence="5">Component of the origin recognition complex (ORC) that binds origins of replication. DNA-binding is ATP-dependent. ORC is required to assemble the pre-replication complex necessary to initiate DNA replication.</text>
</comment>
<evidence type="ECO:0000313" key="10">
    <source>
        <dbReference type="Proteomes" id="UP000095358"/>
    </source>
</evidence>
<feature type="domain" description="Origin recognition complex subunit 2 winged-helix" evidence="8">
    <location>
        <begin position="603"/>
        <end position="647"/>
    </location>
</feature>
<gene>
    <name evidence="9" type="ORF">AWRI3580_g723</name>
</gene>
<evidence type="ECO:0000256" key="6">
    <source>
        <dbReference type="SAM" id="MobiDB-lite"/>
    </source>
</evidence>
<keyword evidence="10" id="KW-1185">Reference proteome</keyword>
<evidence type="ECO:0000256" key="3">
    <source>
        <dbReference type="ARBA" id="ARBA00022705"/>
    </source>
</evidence>
<feature type="domain" description="Origin recognition complex subunit 2 RecA-like" evidence="7">
    <location>
        <begin position="323"/>
        <end position="513"/>
    </location>
</feature>
<dbReference type="EMBL" id="LPNN01000002">
    <property type="protein sequence ID" value="OEJ92085.1"/>
    <property type="molecule type" value="Genomic_DNA"/>
</dbReference>
<feature type="compositionally biased region" description="Polar residues" evidence="6">
    <location>
        <begin position="80"/>
        <end position="109"/>
    </location>
</feature>
<dbReference type="PANTHER" id="PTHR14052:SF0">
    <property type="entry name" value="ORIGIN RECOGNITION COMPLEX SUBUNIT 2"/>
    <property type="match status" value="1"/>
</dbReference>
<dbReference type="OrthoDB" id="346673at2759"/>
<dbReference type="STRING" id="29833.A0A1E5RZ99"/>
<accession>A0A1E5RZ99</accession>
<dbReference type="InterPro" id="IPR007220">
    <property type="entry name" value="ORC2"/>
</dbReference>
<comment type="caution">
    <text evidence="9">The sequence shown here is derived from an EMBL/GenBank/DDBJ whole genome shotgun (WGS) entry which is preliminary data.</text>
</comment>
<keyword evidence="3 5" id="KW-0235">DNA replication</keyword>
<evidence type="ECO:0000256" key="1">
    <source>
        <dbReference type="ARBA" id="ARBA00004123"/>
    </source>
</evidence>
<protein>
    <recommendedName>
        <fullName evidence="5">Origin recognition complex subunit 2</fullName>
    </recommendedName>
</protein>
<dbReference type="AlphaFoldDB" id="A0A1E5RZ99"/>
<dbReference type="GO" id="GO:0005664">
    <property type="term" value="C:nuclear origin of replication recognition complex"/>
    <property type="evidence" value="ECO:0007669"/>
    <property type="project" value="UniProtKB-UniRule"/>
</dbReference>
<name>A0A1E5RZ99_HANUV</name>
<dbReference type="InterPro" id="IPR056772">
    <property type="entry name" value="RecA-like_ORC2"/>
</dbReference>
<sequence length="677" mass="77768">MSTDENLVEPEVNVKRTRLRKQKPTYAELASDDNKDPTSDENIDFEGEKLPKKRKRTTRIKTSTKSSTINSRKSTKRKNSAANSDLQENAGSDTSFVFSSDSQSEQGESNGEGADVYEDLKELEQLSHTVKDENIADFKIEQPKINFDLTEKDVNENFFDAKLVGSTSGLTEGEIGFFIEYVEKYMSVKKMKGSNVTQQKNLVKFGGTTIKQRSSVHERKINHLLPLPTEMTNYALLKFEALKKNLENMDKESLMMNYNPTMAFYRSRNVTKSVVKGKATTEALLKETFAMPIILDNDAFKKVEEKIITNELEPFLEKNMFPNFKKRYTQFTLELMAGKSLCFYGLGNKKDIVLDFCYWFIEKMNKEVYNKERVELCVIDGLTVPSRYNSLYANVKAFLGVDPFQIVAFEKTLHKEKKQLWGDHALRELEILIKFYNYCKNSDDPNTQRQADIKLVLLIHNADSEMFRKPSYKKFMSVLARVPVIKLIFTVDGVKYPLSVDKSLRDDLNVAMHPLTTLKPYDVEGLINQSDRDRFYALFDTLFTTASGNSGPKRNTKLVRGPSVYDTKSGLANIFASISKKNLKIFKLLMQNILERKKAVNNKQSKSYRVPFRDFLATCQQHLLASNEMTLRTALIEFTTHSLCILADKKRLGYDLLDTTYTELEIEHMLQNQLKDI</sequence>
<comment type="subunit">
    <text evidence="5">Component of the origin recognition complex (ORC).</text>
</comment>
<dbReference type="PANTHER" id="PTHR14052">
    <property type="entry name" value="ORIGIN RECOGNITION COMPLEX SUBUNIT 2"/>
    <property type="match status" value="1"/>
</dbReference>
<comment type="subcellular location">
    <subcellularLocation>
        <location evidence="1 5">Nucleus</location>
    </subcellularLocation>
</comment>
<organism evidence="9 10">
    <name type="scientific">Hanseniaspora uvarum</name>
    <name type="common">Yeast</name>
    <name type="synonym">Kloeckera apiculata</name>
    <dbReference type="NCBI Taxonomy" id="29833"/>
    <lineage>
        <taxon>Eukaryota</taxon>
        <taxon>Fungi</taxon>
        <taxon>Dikarya</taxon>
        <taxon>Ascomycota</taxon>
        <taxon>Saccharomycotina</taxon>
        <taxon>Saccharomycetes</taxon>
        <taxon>Saccharomycodales</taxon>
        <taxon>Saccharomycodaceae</taxon>
        <taxon>Hanseniaspora</taxon>
    </lineage>
</organism>
<evidence type="ECO:0000256" key="5">
    <source>
        <dbReference type="RuleBase" id="RU368084"/>
    </source>
</evidence>
<dbReference type="InterPro" id="IPR056773">
    <property type="entry name" value="WHD_ORC2"/>
</dbReference>
<dbReference type="VEuPathDB" id="FungiDB:AWRI3580_g723"/>
<dbReference type="GO" id="GO:0003688">
    <property type="term" value="F:DNA replication origin binding"/>
    <property type="evidence" value="ECO:0007669"/>
    <property type="project" value="UniProtKB-UniRule"/>
</dbReference>
<feature type="region of interest" description="Disordered" evidence="6">
    <location>
        <begin position="1"/>
        <end position="112"/>
    </location>
</feature>
<dbReference type="Pfam" id="PF24882">
    <property type="entry name" value="WHD_ORC2"/>
    <property type="match status" value="1"/>
</dbReference>
<keyword evidence="4 5" id="KW-0539">Nucleus</keyword>
<reference evidence="10" key="1">
    <citation type="journal article" date="2016" name="Genome Announc.">
        <title>Genome sequences of three species of Hanseniaspora isolated from spontaneous wine fermentations.</title>
        <authorList>
            <person name="Sternes P.R."/>
            <person name="Lee D."/>
            <person name="Kutyna D.R."/>
            <person name="Borneman A.R."/>
        </authorList>
    </citation>
    <scope>NUCLEOTIDE SEQUENCE [LARGE SCALE GENOMIC DNA]</scope>
    <source>
        <strain evidence="10">AWRI3580</strain>
    </source>
</reference>
<comment type="similarity">
    <text evidence="2 5">Belongs to the ORC2 family.</text>
</comment>
<evidence type="ECO:0000256" key="2">
    <source>
        <dbReference type="ARBA" id="ARBA00007421"/>
    </source>
</evidence>
<dbReference type="GO" id="GO:0006260">
    <property type="term" value="P:DNA replication"/>
    <property type="evidence" value="ECO:0007669"/>
    <property type="project" value="UniProtKB-UniRule"/>
</dbReference>
<evidence type="ECO:0000259" key="7">
    <source>
        <dbReference type="Pfam" id="PF04084"/>
    </source>
</evidence>
<evidence type="ECO:0000256" key="4">
    <source>
        <dbReference type="ARBA" id="ARBA00023242"/>
    </source>
</evidence>
<evidence type="ECO:0000259" key="8">
    <source>
        <dbReference type="Pfam" id="PF24882"/>
    </source>
</evidence>
<feature type="compositionally biased region" description="Low complexity" evidence="6">
    <location>
        <begin position="60"/>
        <end position="72"/>
    </location>
</feature>